<dbReference type="NCBIfam" id="NF041216">
    <property type="entry name" value="CU044_2847_fam"/>
    <property type="match status" value="1"/>
</dbReference>
<name>A0A2T0MSJ8_9ACTN</name>
<organism evidence="2 3">
    <name type="scientific">Nonomuraea fuscirosea</name>
    <dbReference type="NCBI Taxonomy" id="1291556"/>
    <lineage>
        <taxon>Bacteria</taxon>
        <taxon>Bacillati</taxon>
        <taxon>Actinomycetota</taxon>
        <taxon>Actinomycetes</taxon>
        <taxon>Streptosporangiales</taxon>
        <taxon>Streptosporangiaceae</taxon>
        <taxon>Nonomuraea</taxon>
    </lineage>
</organism>
<dbReference type="AlphaFoldDB" id="A0A2T0MSJ8"/>
<proteinExistence type="predicted"/>
<dbReference type="Pfam" id="PF19493">
    <property type="entry name" value="Trypco1"/>
    <property type="match status" value="1"/>
</dbReference>
<evidence type="ECO:0000313" key="3">
    <source>
        <dbReference type="Proteomes" id="UP000238312"/>
    </source>
</evidence>
<protein>
    <recommendedName>
        <fullName evidence="1">Trypsin-co-occurring domain-containing protein</fullName>
    </recommendedName>
</protein>
<gene>
    <name evidence="2" type="ORF">B0I32_115312</name>
</gene>
<comment type="caution">
    <text evidence="2">The sequence shown here is derived from an EMBL/GenBank/DDBJ whole genome shotgun (WGS) entry which is preliminary data.</text>
</comment>
<dbReference type="EMBL" id="PVNG01000015">
    <property type="protein sequence ID" value="PRX61455.1"/>
    <property type="molecule type" value="Genomic_DNA"/>
</dbReference>
<evidence type="ECO:0000313" key="2">
    <source>
        <dbReference type="EMBL" id="PRX61455.1"/>
    </source>
</evidence>
<accession>A0A2T0MSJ8</accession>
<dbReference type="InterPro" id="IPR045794">
    <property type="entry name" value="Trypco1"/>
</dbReference>
<dbReference type="OrthoDB" id="5194510at2"/>
<reference evidence="2 3" key="1">
    <citation type="submission" date="2018-03" db="EMBL/GenBank/DDBJ databases">
        <title>Genomic Encyclopedia of Type Strains, Phase III (KMG-III): the genomes of soil and plant-associated and newly described type strains.</title>
        <authorList>
            <person name="Whitman W."/>
        </authorList>
    </citation>
    <scope>NUCLEOTIDE SEQUENCE [LARGE SCALE GENOMIC DNA]</scope>
    <source>
        <strain evidence="2 3">CGMCC 4.7104</strain>
    </source>
</reference>
<dbReference type="Proteomes" id="UP000238312">
    <property type="component" value="Unassembled WGS sequence"/>
</dbReference>
<feature type="domain" description="Trypsin-co-occurring" evidence="1">
    <location>
        <begin position="5"/>
        <end position="104"/>
    </location>
</feature>
<sequence length="110" mass="11875">MVPVRLPSGREILLLSVPADTLMTAQSTDEPVYKDVSFHIEFQDLVDVAAEIGALLRQGIEKILPSKASVELNIGVDAKTGKITAFFVEGGANGSIKIALEWDRERPAPT</sequence>
<keyword evidence="3" id="KW-1185">Reference proteome</keyword>
<evidence type="ECO:0000259" key="1">
    <source>
        <dbReference type="Pfam" id="PF19493"/>
    </source>
</evidence>
<dbReference type="RefSeq" id="WP_106246371.1">
    <property type="nucleotide sequence ID" value="NZ_PVNG01000015.1"/>
</dbReference>